<sequence>MEFGPVPLTCARGAILAHSHKVLGGRIRKGRILTDDDLGALAAAGLSEVVVARLGPDDLHEDEAATRLAAALVPDPDAAHLRVTEATTGRVNFYATGPGILEIDVAAIHALNRIDPMLTLATLPAFARAWPRRMVATVKVISYGVSAEAADRACAAALGALRVRPVVMKSAGLILTEMDEAPAPAKGETAIATRLDALGMELSDVSRVRHRQDAIAHALAALEGDLALILTASATSDASDLAPAAVRQAGGRVKRFGMPVDPGNLLFLGEVGERPVIGLPGCARSPALNGADWVLERVACGLEVSDEDIAAMGVGGLLKESPGRPHPRE</sequence>
<protein>
    <submittedName>
        <fullName evidence="1">Molybdenum cofactor cytidylyltransferase</fullName>
    </submittedName>
</protein>
<proteinExistence type="predicted"/>
<reference evidence="1 2" key="1">
    <citation type="submission" date="2016-10" db="EMBL/GenBank/DDBJ databases">
        <authorList>
            <person name="de Groot N.N."/>
        </authorList>
    </citation>
    <scope>NUCLEOTIDE SEQUENCE [LARGE SCALE GENOMIC DNA]</scope>
    <source>
        <strain evidence="1 2">DSM 19547</strain>
    </source>
</reference>
<gene>
    <name evidence="1" type="ORF">SAMN04488047_1086</name>
</gene>
<organism evidence="1 2">
    <name type="scientific">Tranquillimonas alkanivorans</name>
    <dbReference type="NCBI Taxonomy" id="441119"/>
    <lineage>
        <taxon>Bacteria</taxon>
        <taxon>Pseudomonadati</taxon>
        <taxon>Pseudomonadota</taxon>
        <taxon>Alphaproteobacteria</taxon>
        <taxon>Rhodobacterales</taxon>
        <taxon>Roseobacteraceae</taxon>
        <taxon>Tranquillimonas</taxon>
    </lineage>
</organism>
<name>A0A1I5R639_9RHOB</name>
<keyword evidence="1" id="KW-0548">Nucleotidyltransferase</keyword>
<dbReference type="Proteomes" id="UP000199356">
    <property type="component" value="Unassembled WGS sequence"/>
</dbReference>
<dbReference type="AlphaFoldDB" id="A0A1I5R639"/>
<evidence type="ECO:0000313" key="1">
    <source>
        <dbReference type="EMBL" id="SFP53840.1"/>
    </source>
</evidence>
<evidence type="ECO:0000313" key="2">
    <source>
        <dbReference type="Proteomes" id="UP000199356"/>
    </source>
</evidence>
<dbReference type="EMBL" id="FOXA01000008">
    <property type="protein sequence ID" value="SFP53840.1"/>
    <property type="molecule type" value="Genomic_DNA"/>
</dbReference>
<dbReference type="GO" id="GO:0016779">
    <property type="term" value="F:nucleotidyltransferase activity"/>
    <property type="evidence" value="ECO:0007669"/>
    <property type="project" value="UniProtKB-KW"/>
</dbReference>
<dbReference type="Gene3D" id="3.40.980.10">
    <property type="entry name" value="MoaB/Mog-like domain"/>
    <property type="match status" value="1"/>
</dbReference>
<keyword evidence="2" id="KW-1185">Reference proteome</keyword>
<dbReference type="OrthoDB" id="9779263at2"/>
<dbReference type="CDD" id="cd03522">
    <property type="entry name" value="MoeA_like"/>
    <property type="match status" value="1"/>
</dbReference>
<dbReference type="RefSeq" id="WP_093421681.1">
    <property type="nucleotide sequence ID" value="NZ_FOXA01000008.1"/>
</dbReference>
<dbReference type="STRING" id="441119.SAMN04488047_1086"/>
<accession>A0A1I5R639</accession>
<dbReference type="UniPathway" id="UPA00344"/>
<dbReference type="SUPFAM" id="SSF53218">
    <property type="entry name" value="Molybdenum cofactor biosynthesis proteins"/>
    <property type="match status" value="1"/>
</dbReference>
<keyword evidence="1" id="KW-0808">Transferase</keyword>
<dbReference type="InterPro" id="IPR036425">
    <property type="entry name" value="MoaB/Mog-like_dom_sf"/>
</dbReference>